<dbReference type="InterPro" id="IPR019775">
    <property type="entry name" value="WD40_repeat_CS"/>
</dbReference>
<comment type="caution">
    <text evidence="5">The sequence shown here is derived from an EMBL/GenBank/DDBJ whole genome shotgun (WGS) entry which is preliminary data.</text>
</comment>
<dbReference type="PROSITE" id="PS50082">
    <property type="entry name" value="WD_REPEATS_2"/>
    <property type="match status" value="5"/>
</dbReference>
<feature type="repeat" description="WD" evidence="4">
    <location>
        <begin position="327"/>
        <end position="368"/>
    </location>
</feature>
<dbReference type="InterPro" id="IPR045241">
    <property type="entry name" value="Prp46/PLRG1-like"/>
</dbReference>
<dbReference type="EMBL" id="JALLKP010000002">
    <property type="protein sequence ID" value="KAK2196469.1"/>
    <property type="molecule type" value="Genomic_DNA"/>
</dbReference>
<dbReference type="KEGG" id="bdw:94336013"/>
<dbReference type="AlphaFoldDB" id="A0AAD9PKE3"/>
<feature type="repeat" description="WD" evidence="4">
    <location>
        <begin position="243"/>
        <end position="284"/>
    </location>
</feature>
<accession>A0AAD9PKE3</accession>
<sequence>MADETPLSQYSCKELLHENIYNALNLFAGEFGSKPYYPKDMFTKKHVATKVISEYSSILNYTPKTTAKSQLVDNSNKSEAPKITCRKAKSALAEVVDSINDKLLEQNVKKNTLPFLGYGSSNESLLGIANKPSALAIGDVNHNGPTSNMSIVTGDSPMKSYIRETLSAGHEIAELNIQPKLETIQHGKPKWNPPWKLYRVIAGHHGWVHTVAVDVSNEWFATGGGDRLIKIWDLATCQLKLSLTGHINAVRDIKISERHPYLFSCAEDNTVKCWDIEQNKVVRNYHGHLSGVYCLALHPALDVLFSAGRDAVVRVWDIRTKQSVHVLSGHSGTIMSIASQAAEPQIISGSQDKTVRLWDLAAGKSMVTLTNHKKSIRAIAIHPTDYVFCSCAADNVKVWTCPQGVFNRNITGHNSILNCCAIKDDGYSSILVAGSNNGQLHFWDWNSGYKFQTLESTVQKGSLESENGIFACTFDRSESRLITAECDKTIKIWIQDDNATPETHPIEWVPQVSYKNY</sequence>
<evidence type="ECO:0000256" key="3">
    <source>
        <dbReference type="ARBA" id="ARBA00025726"/>
    </source>
</evidence>
<dbReference type="PROSITE" id="PS50294">
    <property type="entry name" value="WD_REPEATS_REGION"/>
    <property type="match status" value="4"/>
</dbReference>
<dbReference type="RefSeq" id="XP_067803311.1">
    <property type="nucleotide sequence ID" value="XM_067946747.1"/>
</dbReference>
<dbReference type="Proteomes" id="UP001214638">
    <property type="component" value="Unassembled WGS sequence"/>
</dbReference>
<reference evidence="5" key="1">
    <citation type="journal article" date="2023" name="Nat. Microbiol.">
        <title>Babesia duncani multi-omics identifies virulence factors and drug targets.</title>
        <authorList>
            <person name="Singh P."/>
            <person name="Lonardi S."/>
            <person name="Liang Q."/>
            <person name="Vydyam P."/>
            <person name="Khabirova E."/>
            <person name="Fang T."/>
            <person name="Gihaz S."/>
            <person name="Thekkiniath J."/>
            <person name="Munshi M."/>
            <person name="Abel S."/>
            <person name="Ciampossin L."/>
            <person name="Batugedara G."/>
            <person name="Gupta M."/>
            <person name="Lu X.M."/>
            <person name="Lenz T."/>
            <person name="Chakravarty S."/>
            <person name="Cornillot E."/>
            <person name="Hu Y."/>
            <person name="Ma W."/>
            <person name="Gonzalez L.M."/>
            <person name="Sanchez S."/>
            <person name="Estrada K."/>
            <person name="Sanchez-Flores A."/>
            <person name="Montero E."/>
            <person name="Harb O.S."/>
            <person name="Le Roch K.G."/>
            <person name="Mamoun C.B."/>
        </authorList>
    </citation>
    <scope>NUCLEOTIDE SEQUENCE</scope>
    <source>
        <strain evidence="5">WA1</strain>
    </source>
</reference>
<gene>
    <name evidence="5" type="ORF">BdWA1_001715</name>
</gene>
<evidence type="ECO:0000256" key="4">
    <source>
        <dbReference type="PROSITE-ProRule" id="PRU00221"/>
    </source>
</evidence>
<dbReference type="FunFam" id="2.130.10.10:FF:000012">
    <property type="entry name" value="Putative pleiotropic regulator 1"/>
    <property type="match status" value="1"/>
</dbReference>
<evidence type="ECO:0000256" key="2">
    <source>
        <dbReference type="ARBA" id="ARBA00022737"/>
    </source>
</evidence>
<dbReference type="InterPro" id="IPR036322">
    <property type="entry name" value="WD40_repeat_dom_sf"/>
</dbReference>
<name>A0AAD9PKE3_9APIC</name>
<dbReference type="GO" id="GO:0000398">
    <property type="term" value="P:mRNA splicing, via spliceosome"/>
    <property type="evidence" value="ECO:0007669"/>
    <property type="project" value="InterPro"/>
</dbReference>
<evidence type="ECO:0000313" key="5">
    <source>
        <dbReference type="EMBL" id="KAK2196469.1"/>
    </source>
</evidence>
<organism evidence="5 6">
    <name type="scientific">Babesia duncani</name>
    <dbReference type="NCBI Taxonomy" id="323732"/>
    <lineage>
        <taxon>Eukaryota</taxon>
        <taxon>Sar</taxon>
        <taxon>Alveolata</taxon>
        <taxon>Apicomplexa</taxon>
        <taxon>Aconoidasida</taxon>
        <taxon>Piroplasmida</taxon>
        <taxon>Babesiidae</taxon>
        <taxon>Babesia</taxon>
    </lineage>
</organism>
<dbReference type="PRINTS" id="PR00320">
    <property type="entry name" value="GPROTEINBRPT"/>
</dbReference>
<dbReference type="PANTHER" id="PTHR19923">
    <property type="entry name" value="WD40 REPEAT PROTEINPRL1/PRL2-RELATED"/>
    <property type="match status" value="1"/>
</dbReference>
<keyword evidence="6" id="KW-1185">Reference proteome</keyword>
<evidence type="ECO:0000256" key="1">
    <source>
        <dbReference type="ARBA" id="ARBA00022574"/>
    </source>
</evidence>
<dbReference type="GO" id="GO:0071011">
    <property type="term" value="C:precatalytic spliceosome"/>
    <property type="evidence" value="ECO:0007669"/>
    <property type="project" value="TreeGrafter"/>
</dbReference>
<dbReference type="CDD" id="cd00200">
    <property type="entry name" value="WD40"/>
    <property type="match status" value="1"/>
</dbReference>
<dbReference type="GO" id="GO:0071013">
    <property type="term" value="C:catalytic step 2 spliceosome"/>
    <property type="evidence" value="ECO:0007669"/>
    <property type="project" value="TreeGrafter"/>
</dbReference>
<dbReference type="Gene3D" id="2.130.10.10">
    <property type="entry name" value="YVTN repeat-like/Quinoprotein amine dehydrogenase"/>
    <property type="match status" value="1"/>
</dbReference>
<feature type="repeat" description="WD" evidence="4">
    <location>
        <begin position="201"/>
        <end position="242"/>
    </location>
</feature>
<dbReference type="InterPro" id="IPR020472">
    <property type="entry name" value="WD40_PAC1"/>
</dbReference>
<comment type="similarity">
    <text evidence="3">Belongs to the WD repeat PRL1/PRL2 family.</text>
</comment>
<dbReference type="InterPro" id="IPR015943">
    <property type="entry name" value="WD40/YVTN_repeat-like_dom_sf"/>
</dbReference>
<feature type="repeat" description="WD" evidence="4">
    <location>
        <begin position="285"/>
        <end position="326"/>
    </location>
</feature>
<proteinExistence type="inferred from homology"/>
<dbReference type="SMART" id="SM00320">
    <property type="entry name" value="WD40"/>
    <property type="match status" value="7"/>
</dbReference>
<dbReference type="SUPFAM" id="SSF50978">
    <property type="entry name" value="WD40 repeat-like"/>
    <property type="match status" value="1"/>
</dbReference>
<protein>
    <submittedName>
        <fullName evidence="5">Bifunctional WD40 repeat/WD40-YVTN repeat-like-containing domain superfamily/G-protein beta WD-40 repeat/WD repeat Prp46-PLRG1-like/WD40-repeat-containing domain superfamily/WD40 repeat</fullName>
    </submittedName>
</protein>
<keyword evidence="1 4" id="KW-0853">WD repeat</keyword>
<dbReference type="PANTHER" id="PTHR19923:SF0">
    <property type="entry name" value="PLEIOTROPIC REGULATOR 1"/>
    <property type="match status" value="1"/>
</dbReference>
<dbReference type="Pfam" id="PF00400">
    <property type="entry name" value="WD40"/>
    <property type="match status" value="7"/>
</dbReference>
<keyword evidence="2" id="KW-0677">Repeat</keyword>
<feature type="repeat" description="WD" evidence="4">
    <location>
        <begin position="410"/>
        <end position="453"/>
    </location>
</feature>
<dbReference type="InterPro" id="IPR001680">
    <property type="entry name" value="WD40_rpt"/>
</dbReference>
<dbReference type="PROSITE" id="PS00678">
    <property type="entry name" value="WD_REPEATS_1"/>
    <property type="match status" value="2"/>
</dbReference>
<evidence type="ECO:0000313" key="6">
    <source>
        <dbReference type="Proteomes" id="UP001214638"/>
    </source>
</evidence>
<dbReference type="GO" id="GO:0000974">
    <property type="term" value="C:Prp19 complex"/>
    <property type="evidence" value="ECO:0007669"/>
    <property type="project" value="TreeGrafter"/>
</dbReference>
<dbReference type="GeneID" id="94336013"/>